<dbReference type="InterPro" id="IPR018711">
    <property type="entry name" value="NAGPA"/>
</dbReference>
<dbReference type="EMBL" id="LFXA01000002">
    <property type="protein sequence ID" value="KNB53805.1"/>
    <property type="molecule type" value="Genomic_DNA"/>
</dbReference>
<dbReference type="PANTHER" id="PTHR40446:SF2">
    <property type="entry name" value="N-ACETYLGLUCOSAMINE-1-PHOSPHODIESTER ALPHA-N-ACETYLGLUCOSAMINIDASE"/>
    <property type="match status" value="1"/>
</dbReference>
<dbReference type="OrthoDB" id="9809781at2"/>
<dbReference type="PATRIC" id="fig|1678637.3.peg.920"/>
<sequence length="418" mass="43105">MRAVLSVLVAWVAWVGGDVGGGAPAAWAARAAPAAPGREAAELRVGAVSAVAPGVGYREFSLKGRHGPAHGHLLTVDLRERRVSVDVLYPGVVGARSRISQLADARGAVGGVNGDFFNISEEQHPGVEATGAPVGPAVAGGRALKSAVPYGQRFGPETPRGVSTEDVLAVGTDRVARLDRLRADGVVRAGEDELELSGFNQYAIPVGGVGAYTSDWGSASRLRATCGTDRDRAAPCSRTTYEVTVRNGRVTAVSRRPGRGRVPRGTVVLVGREGGARDLSRLEVGEEVEVTHRLRSREGGAPHCALGGFPVLRDGRAPAGLDAVTGAVRTAAGVADRGHRLYLLALDGRAAYRGGLTLAELASAMRGLGAEDAFNLDGGGSSTLVTRDPHGGRATVRNHPSGGAERAVANGIGVFLRN</sequence>
<name>A0A0K9XKC1_9ACTN</name>
<dbReference type="STRING" id="1678637.AC230_04210"/>
<accession>A0A0K9XKC1</accession>
<comment type="caution">
    <text evidence="2">The sequence shown here is derived from an EMBL/GenBank/DDBJ whole genome shotgun (WGS) entry which is preliminary data.</text>
</comment>
<reference evidence="3" key="1">
    <citation type="submission" date="2015-07" db="EMBL/GenBank/DDBJ databases">
        <title>Draft genome sequence of Streptomyces sp. CMAA 1322, a bacterium isolated from Caatinga biome, from dry forest semiarid of Brazil.</title>
        <authorList>
            <person name="Santos S.N."/>
            <person name="Gacesa R."/>
            <person name="Taketani R.G."/>
            <person name="Long P.F."/>
            <person name="Melo I.S."/>
        </authorList>
    </citation>
    <scope>NUCLEOTIDE SEQUENCE [LARGE SCALE GENOMIC DNA]</scope>
    <source>
        <strain evidence="3">CMAA 1322</strain>
    </source>
</reference>
<keyword evidence="3" id="KW-1185">Reference proteome</keyword>
<dbReference type="Proteomes" id="UP000037288">
    <property type="component" value="Unassembled WGS sequence"/>
</dbReference>
<evidence type="ECO:0000313" key="2">
    <source>
        <dbReference type="EMBL" id="KNB53805.1"/>
    </source>
</evidence>
<evidence type="ECO:0000313" key="3">
    <source>
        <dbReference type="Proteomes" id="UP000037288"/>
    </source>
</evidence>
<proteinExistence type="predicted"/>
<dbReference type="Pfam" id="PF09992">
    <property type="entry name" value="NAGPA"/>
    <property type="match status" value="1"/>
</dbReference>
<protein>
    <recommendedName>
        <fullName evidence="1">Phosphodiester glycosidase domain-containing protein</fullName>
    </recommendedName>
</protein>
<dbReference type="PANTHER" id="PTHR40446">
    <property type="entry name" value="N-ACETYLGLUCOSAMINE-1-PHOSPHODIESTER ALPHA-N-ACETYLGLUCOSAMINIDASE"/>
    <property type="match status" value="1"/>
</dbReference>
<gene>
    <name evidence="2" type="ORF">AC230_04210</name>
</gene>
<organism evidence="2 3">
    <name type="scientific">Streptomyces caatingaensis</name>
    <dbReference type="NCBI Taxonomy" id="1678637"/>
    <lineage>
        <taxon>Bacteria</taxon>
        <taxon>Bacillati</taxon>
        <taxon>Actinomycetota</taxon>
        <taxon>Actinomycetes</taxon>
        <taxon>Kitasatosporales</taxon>
        <taxon>Streptomycetaceae</taxon>
        <taxon>Streptomyces</taxon>
    </lineage>
</organism>
<dbReference type="AlphaFoldDB" id="A0A0K9XKC1"/>
<feature type="domain" description="Phosphodiester glycosidase" evidence="1">
    <location>
        <begin position="241"/>
        <end position="415"/>
    </location>
</feature>
<evidence type="ECO:0000259" key="1">
    <source>
        <dbReference type="Pfam" id="PF09992"/>
    </source>
</evidence>